<dbReference type="RefSeq" id="WP_098193247.1">
    <property type="nucleotide sequence ID" value="NZ_CP023777.1"/>
</dbReference>
<dbReference type="Proteomes" id="UP000220133">
    <property type="component" value="Chromosome"/>
</dbReference>
<evidence type="ECO:0000313" key="2">
    <source>
        <dbReference type="EMBL" id="ATL46861.1"/>
    </source>
</evidence>
<organism evidence="2 3">
    <name type="scientific">Chitinophaga caeni</name>
    <dbReference type="NCBI Taxonomy" id="2029983"/>
    <lineage>
        <taxon>Bacteria</taxon>
        <taxon>Pseudomonadati</taxon>
        <taxon>Bacteroidota</taxon>
        <taxon>Chitinophagia</taxon>
        <taxon>Chitinophagales</taxon>
        <taxon>Chitinophagaceae</taxon>
        <taxon>Chitinophaga</taxon>
    </lineage>
</organism>
<dbReference type="PROSITE" id="PS51257">
    <property type="entry name" value="PROKAR_LIPOPROTEIN"/>
    <property type="match status" value="1"/>
</dbReference>
<name>A0A291QSI0_9BACT</name>
<reference evidence="2 3" key="1">
    <citation type="submission" date="2017-10" db="EMBL/GenBank/DDBJ databases">
        <title>Paenichitinophaga pekingensis gen. nov., sp. nov., isolated from activated sludge.</title>
        <authorList>
            <person name="Jin D."/>
            <person name="Kong X."/>
            <person name="Deng Y."/>
            <person name="Bai Z."/>
        </authorList>
    </citation>
    <scope>NUCLEOTIDE SEQUENCE [LARGE SCALE GENOMIC DNA]</scope>
    <source>
        <strain evidence="2 3">13</strain>
    </source>
</reference>
<dbReference type="EMBL" id="CP023777">
    <property type="protein sequence ID" value="ATL46861.1"/>
    <property type="molecule type" value="Genomic_DNA"/>
</dbReference>
<dbReference type="AlphaFoldDB" id="A0A291QSI0"/>
<dbReference type="InterPro" id="IPR041662">
    <property type="entry name" value="SusD-like_2"/>
</dbReference>
<dbReference type="Gene3D" id="1.25.40.390">
    <property type="match status" value="1"/>
</dbReference>
<dbReference type="OrthoDB" id="614457at2"/>
<protein>
    <submittedName>
        <fullName evidence="2">SusD/RagB family nutrient-binding outer membrane lipoprotein</fullName>
    </submittedName>
</protein>
<feature type="chain" id="PRO_5012493980" evidence="1">
    <location>
        <begin position="20"/>
        <end position="486"/>
    </location>
</feature>
<evidence type="ECO:0000256" key="1">
    <source>
        <dbReference type="SAM" id="SignalP"/>
    </source>
</evidence>
<keyword evidence="1" id="KW-0732">Signal</keyword>
<dbReference type="SUPFAM" id="SSF48452">
    <property type="entry name" value="TPR-like"/>
    <property type="match status" value="1"/>
</dbReference>
<evidence type="ECO:0000313" key="3">
    <source>
        <dbReference type="Proteomes" id="UP000220133"/>
    </source>
</evidence>
<keyword evidence="2" id="KW-0449">Lipoprotein</keyword>
<sequence>MRKINIKTTVVAMAIGATAMTGCSKFLDVNQNGNLPEKVDPNLILPTTEATIAHVVGNNLHQYGSFWAQYFTQNPGSSQYKVLDQYMSVNSSFDRQWGLMYSSAMTDLKNIIKLSSENTDYRLYGAMANIMLAYDLQLLTDGFGDIPYTEAGQGSENITPKYESQKAIYDSIFSLIDKGIASFAEGGVITPKKEDLIFGGDINAWVAFANTLKLRACMRLSYQPEAQEMVEAALQSLEGKTFLTQDAKIEYYAAGGFGNPFYEEMLGLGKTQNVVGSATVVNQLNANNDPRVGKFFQLNKDTVYMGIPQGSYNTTEEDPSFPTAAIAGDAQDINSATAPVKLMSASESYFLQAEAVARGLMSSGDAKDLFEKGIKASFDAYEVSSADAEAYLQNEPVAQFPTSDINAQVKAIITQKYFAMCGNQSFEAWTEWRRTGFPDFFVMSEVGSLGGKFPTRFLYPNNELVRNPNTPKGVSLSDKVWWDVKD</sequence>
<dbReference type="KEGG" id="cbae:COR50_06520"/>
<accession>A0A291QSI0</accession>
<dbReference type="InterPro" id="IPR011990">
    <property type="entry name" value="TPR-like_helical_dom_sf"/>
</dbReference>
<proteinExistence type="predicted"/>
<keyword evidence="3" id="KW-1185">Reference proteome</keyword>
<gene>
    <name evidence="2" type="ORF">COR50_06520</name>
</gene>
<dbReference type="Pfam" id="PF12771">
    <property type="entry name" value="SusD-like_2"/>
    <property type="match status" value="1"/>
</dbReference>
<feature type="signal peptide" evidence="1">
    <location>
        <begin position="1"/>
        <end position="19"/>
    </location>
</feature>